<sequence>MVILQRYIIKGNMRYMVGLSRGTRCYTLVSEGKREFLVQQTPEKIIEETCSYFGFDFQGALKAAGKILENDKLGAFLVDPNDTICLFSSKSPLRSDSYFINVQHVHFLEETGCETKVVFNTGQMVTIPTRKVHLLARNNAAKKLRRVLLERNSSNESFFNRSYSEYHFCRETGKYMLKEDEFDNN</sequence>
<accession>A0ABS7K4E5</accession>
<proteinExistence type="predicted"/>
<dbReference type="EMBL" id="JACWFH010000009">
    <property type="protein sequence ID" value="MBY0097137.1"/>
    <property type="molecule type" value="Genomic_DNA"/>
</dbReference>
<keyword evidence="2" id="KW-1185">Reference proteome</keyword>
<dbReference type="Pfam" id="PF06338">
    <property type="entry name" value="ComK"/>
    <property type="match status" value="1"/>
</dbReference>
<dbReference type="RefSeq" id="WP_221873347.1">
    <property type="nucleotide sequence ID" value="NZ_JACWFH010000009.1"/>
</dbReference>
<gene>
    <name evidence="1" type="ORF">H0185_09970</name>
</gene>
<organism evidence="1 2">
    <name type="scientific">Mesobacillus maritimus</name>
    <dbReference type="NCBI Taxonomy" id="1643336"/>
    <lineage>
        <taxon>Bacteria</taxon>
        <taxon>Bacillati</taxon>
        <taxon>Bacillota</taxon>
        <taxon>Bacilli</taxon>
        <taxon>Bacillales</taxon>
        <taxon>Bacillaceae</taxon>
        <taxon>Mesobacillus</taxon>
    </lineage>
</organism>
<evidence type="ECO:0000313" key="1">
    <source>
        <dbReference type="EMBL" id="MBY0097137.1"/>
    </source>
</evidence>
<protein>
    <submittedName>
        <fullName evidence="1">Competence protein ComK</fullName>
    </submittedName>
</protein>
<reference evidence="1 2" key="1">
    <citation type="submission" date="2020-07" db="EMBL/GenBank/DDBJ databases">
        <title>Fungal Genomes of the International Space Station.</title>
        <authorList>
            <person name="Seuylemezian A."/>
            <person name="Singh N.K."/>
            <person name="Wood J."/>
            <person name="Venkateswaran K."/>
        </authorList>
    </citation>
    <scope>NUCLEOTIDE SEQUENCE [LARGE SCALE GENOMIC DNA]</scope>
    <source>
        <strain evidence="1 2">PL-B2</strain>
    </source>
</reference>
<dbReference type="Proteomes" id="UP000769780">
    <property type="component" value="Unassembled WGS sequence"/>
</dbReference>
<name>A0ABS7K4E5_9BACI</name>
<comment type="caution">
    <text evidence="1">The sequence shown here is derived from an EMBL/GenBank/DDBJ whole genome shotgun (WGS) entry which is preliminary data.</text>
</comment>
<evidence type="ECO:0000313" key="2">
    <source>
        <dbReference type="Proteomes" id="UP000769780"/>
    </source>
</evidence>
<dbReference type="InterPro" id="IPR010461">
    <property type="entry name" value="ComK"/>
</dbReference>